<reference evidence="3 4" key="1">
    <citation type="submission" date="2019-07" db="EMBL/GenBank/DDBJ databases">
        <authorList>
            <person name="Kim J."/>
        </authorList>
    </citation>
    <scope>NUCLEOTIDE SEQUENCE [LARGE SCALE GENOMIC DNA]</scope>
    <source>
        <strain evidence="3 4">N4</strain>
    </source>
</reference>
<keyword evidence="2" id="KW-0732">Signal</keyword>
<dbReference type="Proteomes" id="UP000318102">
    <property type="component" value="Unassembled WGS sequence"/>
</dbReference>
<evidence type="ECO:0000313" key="3">
    <source>
        <dbReference type="EMBL" id="TVX93874.1"/>
    </source>
</evidence>
<comment type="caution">
    <text evidence="3">The sequence shown here is derived from an EMBL/GenBank/DDBJ whole genome shotgun (WGS) entry which is preliminary data.</text>
</comment>
<dbReference type="RefSeq" id="WP_144990783.1">
    <property type="nucleotide sequence ID" value="NZ_VNJK01000001.1"/>
</dbReference>
<feature type="compositionally biased region" description="Basic and acidic residues" evidence="1">
    <location>
        <begin position="408"/>
        <end position="424"/>
    </location>
</feature>
<name>A0A559J1V7_9BACL</name>
<dbReference type="OrthoDB" id="1399160at2"/>
<dbReference type="PANTHER" id="PTHR30032">
    <property type="entry name" value="N-ACETYLMURAMOYL-L-ALANINE AMIDASE-RELATED"/>
    <property type="match status" value="1"/>
</dbReference>
<evidence type="ECO:0000256" key="1">
    <source>
        <dbReference type="SAM" id="MobiDB-lite"/>
    </source>
</evidence>
<protein>
    <submittedName>
        <fullName evidence="3">Cell wall-binding repeat-containing protein</fullName>
    </submittedName>
</protein>
<evidence type="ECO:0000256" key="2">
    <source>
        <dbReference type="SAM" id="SignalP"/>
    </source>
</evidence>
<keyword evidence="4" id="KW-1185">Reference proteome</keyword>
<evidence type="ECO:0000313" key="4">
    <source>
        <dbReference type="Proteomes" id="UP000318102"/>
    </source>
</evidence>
<dbReference type="InterPro" id="IPR051922">
    <property type="entry name" value="Bact_Sporulation_Assoc"/>
</dbReference>
<feature type="chain" id="PRO_5038371263" evidence="2">
    <location>
        <begin position="23"/>
        <end position="424"/>
    </location>
</feature>
<accession>A0A559J1V7</accession>
<dbReference type="EMBL" id="VNJK01000001">
    <property type="protein sequence ID" value="TVX93874.1"/>
    <property type="molecule type" value="Genomic_DNA"/>
</dbReference>
<sequence>MKIYRSTKAVALLLFTILFLSACSLQQDAQTESEAGKSVTNVAAPWNATKNTTRINSSHPVESAVIVSKTLWPATADDNRPGAVILASTERWGSALASLDLVHHPNNGPLLYMDKDGIPQATINEIKRLRPIGIGQAKEQVIVIGDSPNKVKDQLSKEGMKATFVAGNDDAEIAEQIDALYTKASGSQPDGVIIGSLDSPEYTIPAGNWIAHMPEPLLYVTKKEIPKATIKALEKRKGKANIYIIGPEAVVSADLEKKLQQYGTVKRISGKNPIENSIAFAKYKDETTGFGWGITTPGHNLSFVPAGNPLLAISAAPFSHLGKHAPLIWTDKDKMPESVMNYVMTLQPKYKVTPTEGPFNHAWMVGNEKDLTPQAQGEIDSMLEIVSASGKGHADHGSGGEDDTSSNKNEKETSSENDHGGGHH</sequence>
<dbReference type="AlphaFoldDB" id="A0A559J1V7"/>
<feature type="signal peptide" evidence="2">
    <location>
        <begin position="1"/>
        <end position="22"/>
    </location>
</feature>
<proteinExistence type="predicted"/>
<dbReference type="GO" id="GO:0030288">
    <property type="term" value="C:outer membrane-bounded periplasmic space"/>
    <property type="evidence" value="ECO:0007669"/>
    <property type="project" value="TreeGrafter"/>
</dbReference>
<gene>
    <name evidence="3" type="ORF">FPZ44_12905</name>
</gene>
<feature type="region of interest" description="Disordered" evidence="1">
    <location>
        <begin position="385"/>
        <end position="424"/>
    </location>
</feature>
<dbReference type="PANTHER" id="PTHR30032:SF4">
    <property type="entry name" value="AMIDASE ENHANCER"/>
    <property type="match status" value="1"/>
</dbReference>
<dbReference type="PROSITE" id="PS51257">
    <property type="entry name" value="PROKAR_LIPOPROTEIN"/>
    <property type="match status" value="1"/>
</dbReference>
<organism evidence="3 4">
    <name type="scientific">Paenibacillus agilis</name>
    <dbReference type="NCBI Taxonomy" id="3020863"/>
    <lineage>
        <taxon>Bacteria</taxon>
        <taxon>Bacillati</taxon>
        <taxon>Bacillota</taxon>
        <taxon>Bacilli</taxon>
        <taxon>Bacillales</taxon>
        <taxon>Paenibacillaceae</taxon>
        <taxon>Paenibacillus</taxon>
    </lineage>
</organism>